<dbReference type="AlphaFoldDB" id="A0A0W0ERZ0"/>
<dbReference type="Proteomes" id="UP000054886">
    <property type="component" value="Unassembled WGS sequence"/>
</dbReference>
<keyword evidence="4" id="KW-0809">Transit peptide</keyword>
<dbReference type="VEuPathDB" id="FungiDB:GVI51_D02673"/>
<dbReference type="InterPro" id="IPR016087">
    <property type="entry name" value="Chalcone_isomerase"/>
</dbReference>
<keyword evidence="5" id="KW-0496">Mitochondrion</keyword>
<evidence type="ECO:0000259" key="6">
    <source>
        <dbReference type="Pfam" id="PF16035"/>
    </source>
</evidence>
<dbReference type="EMBL" id="LLZZ01000131">
    <property type="protein sequence ID" value="KTB01298.1"/>
    <property type="molecule type" value="Genomic_DNA"/>
</dbReference>
<dbReference type="Gene3D" id="1.10.890.20">
    <property type="match status" value="1"/>
</dbReference>
<dbReference type="InterPro" id="IPR016088">
    <property type="entry name" value="Chalcone_isomerase_3-sand"/>
</dbReference>
<dbReference type="PhylomeDB" id="A0A0W0ERZ0"/>
<name>A0A0W0ERZ0_CANGB</name>
<gene>
    <name evidence="7" type="ORF">AO440_000728</name>
</gene>
<dbReference type="PANTHER" id="PTHR47284:SF3">
    <property type="entry name" value="FATTY-ACID-BINDING PROTEIN 2"/>
    <property type="match status" value="1"/>
</dbReference>
<comment type="similarity">
    <text evidence="2">Belongs to the AIM18/AIM46 family.</text>
</comment>
<feature type="domain" description="Chalcone isomerase" evidence="6">
    <location>
        <begin position="102"/>
        <end position="302"/>
    </location>
</feature>
<evidence type="ECO:0000313" key="8">
    <source>
        <dbReference type="Proteomes" id="UP000054886"/>
    </source>
</evidence>
<dbReference type="GO" id="GO:0020037">
    <property type="term" value="F:heme binding"/>
    <property type="evidence" value="ECO:0007669"/>
    <property type="project" value="EnsemblFungi"/>
</dbReference>
<evidence type="ECO:0000256" key="1">
    <source>
        <dbReference type="ARBA" id="ARBA00004173"/>
    </source>
</evidence>
<evidence type="ECO:0000313" key="7">
    <source>
        <dbReference type="EMBL" id="KTB01298.1"/>
    </source>
</evidence>
<dbReference type="Pfam" id="PF16035">
    <property type="entry name" value="Chalcone_2"/>
    <property type="match status" value="1"/>
</dbReference>
<protein>
    <recommendedName>
        <fullName evidence="3">Altered inheritance of mitochondria protein 18, mitochondrial</fullName>
    </recommendedName>
</protein>
<comment type="caution">
    <text evidence="7">The sequence shown here is derived from an EMBL/GenBank/DDBJ whole genome shotgun (WGS) entry which is preliminary data.</text>
</comment>
<dbReference type="PANTHER" id="PTHR47284">
    <property type="entry name" value="FATTY-ACID-BINDING PROTEIN 2"/>
    <property type="match status" value="1"/>
</dbReference>
<dbReference type="VEuPathDB" id="FungiDB:GW608_D02893"/>
<dbReference type="InterPro" id="IPR016089">
    <property type="entry name" value="Chalcone_isomerase_bundle_sf"/>
</dbReference>
<dbReference type="InterPro" id="IPR036298">
    <property type="entry name" value="Chalcone_isomerase_sf"/>
</dbReference>
<dbReference type="GO" id="GO:0005743">
    <property type="term" value="C:mitochondrial inner membrane"/>
    <property type="evidence" value="ECO:0007669"/>
    <property type="project" value="EnsemblFungi"/>
</dbReference>
<dbReference type="VEuPathDB" id="FungiDB:CAGL0D02728g"/>
<proteinExistence type="inferred from homology"/>
<dbReference type="VEuPathDB" id="FungiDB:GWK60_D02893"/>
<evidence type="ECO:0000256" key="2">
    <source>
        <dbReference type="ARBA" id="ARBA00009111"/>
    </source>
</evidence>
<dbReference type="SMR" id="A0A0W0ERZ0"/>
<dbReference type="Gene3D" id="3.50.70.10">
    <property type="match status" value="1"/>
</dbReference>
<comment type="subcellular location">
    <subcellularLocation>
        <location evidence="1">Mitochondrion</location>
    </subcellularLocation>
</comment>
<dbReference type="VEuPathDB" id="FungiDB:B1J91_D02728g"/>
<dbReference type="OMA" id="PENSHQD"/>
<evidence type="ECO:0000256" key="4">
    <source>
        <dbReference type="ARBA" id="ARBA00022946"/>
    </source>
</evidence>
<dbReference type="SUPFAM" id="SSF54626">
    <property type="entry name" value="Chalcone isomerase"/>
    <property type="match status" value="1"/>
</dbReference>
<evidence type="ECO:0000256" key="5">
    <source>
        <dbReference type="ARBA" id="ARBA00023128"/>
    </source>
</evidence>
<reference evidence="7 8" key="1">
    <citation type="submission" date="2015-10" db="EMBL/GenBank/DDBJ databases">
        <title>Draft genomes sequences of Candida glabrata isolates 1A, 1B, 2A, 2B, 3A and 3B.</title>
        <authorList>
            <person name="Haavelsrud O.E."/>
            <person name="Gaustad P."/>
        </authorList>
    </citation>
    <scope>NUCLEOTIDE SEQUENCE [LARGE SCALE GENOMIC DNA]</scope>
    <source>
        <strain evidence="7">910700640</strain>
    </source>
</reference>
<dbReference type="GO" id="GO:0016872">
    <property type="term" value="F:intramolecular lyase activity"/>
    <property type="evidence" value="ECO:0007669"/>
    <property type="project" value="InterPro"/>
</dbReference>
<organism evidence="7 8">
    <name type="scientific">Candida glabrata</name>
    <name type="common">Yeast</name>
    <name type="synonym">Torulopsis glabrata</name>
    <dbReference type="NCBI Taxonomy" id="5478"/>
    <lineage>
        <taxon>Eukaryota</taxon>
        <taxon>Fungi</taxon>
        <taxon>Dikarya</taxon>
        <taxon>Ascomycota</taxon>
        <taxon>Saccharomycotina</taxon>
        <taxon>Saccharomycetes</taxon>
        <taxon>Saccharomycetales</taxon>
        <taxon>Saccharomycetaceae</taxon>
        <taxon>Nakaseomyces</taxon>
    </lineage>
</organism>
<accession>A0A0W0ERZ0</accession>
<dbReference type="OrthoDB" id="18193at2759"/>
<sequence length="309" mass="34236">MLRTLVRRSLIKNTGLATRATRLSAVTKRLQSSAPKPATEKSDKKAWWIVGLVSAAFAGGTYVCTWEREELQKERDGKSVLVDDAVTPFPVVISRPTYPLSTKYDILGSGIRSVSVLTFKAYALGIYIARQDKPKVAQVFDSTFMSKNFIDMDENKSHAENVKIALDDPEKSRILIDNLLDSNIRMVAKLTPIKNASAKLLKEGIIKNVQMHPDASKNKETLAMGIKEVEEAIKIKGPVPKDDDFLMELLADGSLKFSYYNRRKDIVNELGTVHQPLVGKYLFAQYLSGSNPVSPGTKDQCAETLASLV</sequence>
<evidence type="ECO:0000256" key="3">
    <source>
        <dbReference type="ARBA" id="ARBA00018755"/>
    </source>
</evidence>